<protein>
    <submittedName>
        <fullName evidence="1">Uncharacterized protein</fullName>
    </submittedName>
</protein>
<dbReference type="AlphaFoldDB" id="A0A7U2IBR8"/>
<name>A0A7U2IBR8_PHANO</name>
<evidence type="ECO:0000313" key="1">
    <source>
        <dbReference type="EMBL" id="QRD06922.1"/>
    </source>
</evidence>
<dbReference type="Proteomes" id="UP000663193">
    <property type="component" value="Chromosome 21"/>
</dbReference>
<proteinExistence type="predicted"/>
<reference evidence="2" key="1">
    <citation type="journal article" date="2021" name="BMC Genomics">
        <title>Chromosome-level genome assembly and manually-curated proteome of model necrotroph Parastagonospora nodorum Sn15 reveals a genome-wide trove of candidate effector homologs, and redundancy of virulence-related functions within an accessory chromosome.</title>
        <authorList>
            <person name="Bertazzoni S."/>
            <person name="Jones D.A.B."/>
            <person name="Phan H.T."/>
            <person name="Tan K.-C."/>
            <person name="Hane J.K."/>
        </authorList>
    </citation>
    <scope>NUCLEOTIDE SEQUENCE [LARGE SCALE GENOMIC DNA]</scope>
    <source>
        <strain evidence="2">SN15 / ATCC MYA-4574 / FGSC 10173)</strain>
    </source>
</reference>
<evidence type="ECO:0000313" key="2">
    <source>
        <dbReference type="Proteomes" id="UP000663193"/>
    </source>
</evidence>
<gene>
    <name evidence="1" type="ORF">JI435_446570</name>
</gene>
<dbReference type="VEuPathDB" id="FungiDB:JI435_446570"/>
<sequence>MVEDKSVFLEVECNAISDRVGEGENAVSRRIIPVRSHRCMPSKAPGNIEAARCLELFEWCLWQLSRGLVMRGRRGAIRGEEKSRPLSRSIVHVIQLCFECFPGRASLVKPSTFATACR</sequence>
<dbReference type="EMBL" id="CP069043">
    <property type="protein sequence ID" value="QRD06922.1"/>
    <property type="molecule type" value="Genomic_DNA"/>
</dbReference>
<keyword evidence="2" id="KW-1185">Reference proteome</keyword>
<organism evidence="1 2">
    <name type="scientific">Phaeosphaeria nodorum (strain SN15 / ATCC MYA-4574 / FGSC 10173)</name>
    <name type="common">Glume blotch fungus</name>
    <name type="synonym">Parastagonospora nodorum</name>
    <dbReference type="NCBI Taxonomy" id="321614"/>
    <lineage>
        <taxon>Eukaryota</taxon>
        <taxon>Fungi</taxon>
        <taxon>Dikarya</taxon>
        <taxon>Ascomycota</taxon>
        <taxon>Pezizomycotina</taxon>
        <taxon>Dothideomycetes</taxon>
        <taxon>Pleosporomycetidae</taxon>
        <taxon>Pleosporales</taxon>
        <taxon>Pleosporineae</taxon>
        <taxon>Phaeosphaeriaceae</taxon>
        <taxon>Parastagonospora</taxon>
    </lineage>
</organism>
<accession>A0A7U2IBR8</accession>